<comment type="similarity">
    <text evidence="2 8">Belongs to the 4-toluene sulfonate uptake permease (TSUP) (TC 2.A.102) family.</text>
</comment>
<keyword evidence="3" id="KW-0813">Transport</keyword>
<feature type="transmembrane region" description="Helical" evidence="8">
    <location>
        <begin position="16"/>
        <end position="34"/>
    </location>
</feature>
<dbReference type="GO" id="GO:0005886">
    <property type="term" value="C:plasma membrane"/>
    <property type="evidence" value="ECO:0007669"/>
    <property type="project" value="UniProtKB-SubCell"/>
</dbReference>
<evidence type="ECO:0000256" key="1">
    <source>
        <dbReference type="ARBA" id="ARBA00004651"/>
    </source>
</evidence>
<proteinExistence type="inferred from homology"/>
<dbReference type="RefSeq" id="WP_007046362.1">
    <property type="nucleotide sequence ID" value="NZ_GG704769.1"/>
</dbReference>
<dbReference type="Pfam" id="PF01925">
    <property type="entry name" value="TauE"/>
    <property type="match status" value="1"/>
</dbReference>
<dbReference type="STRING" id="411471.SUBVAR_04958"/>
<sequence length="273" mass="29062">MDEFFSPLTQITVNVFPLWVVLMICAGVFLASLMDAIAGGGGIISVPTYLIVFAGLPAHYALGTNKLSSAVGTMFSTGRFIRQGYVDWRLFAPAAIFSLLGAVGGTWLQLHTPDVVLKYLLLVVLPVVAVVTLRNHNWPDETAAMQFSRRAAVVWAASLIIGAYDGYYGPGTGTFLMLIFIRLGKMDTRHAAGGVKVINLASNIGSLFTALTAGTVYVAVGLIAAIASILGHYLGAGLAIKNGSRIVQPTVILVLMLLTVKVGSELLFPSFWK</sequence>
<evidence type="ECO:0000256" key="3">
    <source>
        <dbReference type="ARBA" id="ARBA00022448"/>
    </source>
</evidence>
<organism evidence="9 10">
    <name type="scientific">Subdoligranulum variabile DSM 15176</name>
    <dbReference type="NCBI Taxonomy" id="411471"/>
    <lineage>
        <taxon>Bacteria</taxon>
        <taxon>Bacillati</taxon>
        <taxon>Bacillota</taxon>
        <taxon>Clostridia</taxon>
        <taxon>Eubacteriales</taxon>
        <taxon>Oscillospiraceae</taxon>
        <taxon>Subdoligranulum</taxon>
    </lineage>
</organism>
<feature type="transmembrane region" description="Helical" evidence="8">
    <location>
        <begin position="90"/>
        <end position="108"/>
    </location>
</feature>
<dbReference type="AlphaFoldDB" id="D1PKS4"/>
<dbReference type="HOGENOM" id="CLU_045498_2_3_9"/>
<protein>
    <recommendedName>
        <fullName evidence="8">Probable membrane transporter protein</fullName>
    </recommendedName>
</protein>
<feature type="transmembrane region" description="Helical" evidence="8">
    <location>
        <begin position="252"/>
        <end position="272"/>
    </location>
</feature>
<reference evidence="9" key="1">
    <citation type="submission" date="2009-12" db="EMBL/GenBank/DDBJ databases">
        <authorList>
            <person name="Weinstock G."/>
            <person name="Sodergren E."/>
            <person name="Clifton S."/>
            <person name="Fulton L."/>
            <person name="Fulton B."/>
            <person name="Courtney L."/>
            <person name="Fronick C."/>
            <person name="Harrison M."/>
            <person name="Strong C."/>
            <person name="Farmer C."/>
            <person name="Delahaunty K."/>
            <person name="Markovic C."/>
            <person name="Hall O."/>
            <person name="Minx P."/>
            <person name="Tomlinson C."/>
            <person name="Mitreva M."/>
            <person name="Nelson J."/>
            <person name="Hou S."/>
            <person name="Wollam A."/>
            <person name="Pepin K.H."/>
            <person name="Johnson M."/>
            <person name="Bhonagiri V."/>
            <person name="Nash W.E."/>
            <person name="Warren W."/>
            <person name="Chinwalla A."/>
            <person name="Mardis E.R."/>
            <person name="Wilson R.K."/>
        </authorList>
    </citation>
    <scope>NUCLEOTIDE SEQUENCE [LARGE SCALE GENOMIC DNA]</scope>
    <source>
        <strain evidence="9">DSM 15176</strain>
    </source>
</reference>
<keyword evidence="6 8" id="KW-1133">Transmembrane helix</keyword>
<name>D1PKS4_9FIRM</name>
<dbReference type="EMBL" id="ACBY02000020">
    <property type="protein sequence ID" value="EFB76582.1"/>
    <property type="molecule type" value="Genomic_DNA"/>
</dbReference>
<feature type="transmembrane region" description="Helical" evidence="8">
    <location>
        <begin position="115"/>
        <end position="133"/>
    </location>
</feature>
<evidence type="ECO:0000256" key="8">
    <source>
        <dbReference type="RuleBase" id="RU363041"/>
    </source>
</evidence>
<evidence type="ECO:0000256" key="6">
    <source>
        <dbReference type="ARBA" id="ARBA00022989"/>
    </source>
</evidence>
<evidence type="ECO:0000313" key="10">
    <source>
        <dbReference type="Proteomes" id="UP000003438"/>
    </source>
</evidence>
<feature type="transmembrane region" description="Helical" evidence="8">
    <location>
        <begin position="41"/>
        <end position="62"/>
    </location>
</feature>
<evidence type="ECO:0000256" key="5">
    <source>
        <dbReference type="ARBA" id="ARBA00022692"/>
    </source>
</evidence>
<gene>
    <name evidence="9" type="ORF">SUBVAR_04958</name>
</gene>
<dbReference type="InterPro" id="IPR052017">
    <property type="entry name" value="TSUP"/>
</dbReference>
<comment type="caution">
    <text evidence="9">The sequence shown here is derived from an EMBL/GenBank/DDBJ whole genome shotgun (WGS) entry which is preliminary data.</text>
</comment>
<keyword evidence="10" id="KW-1185">Reference proteome</keyword>
<accession>D1PKS4</accession>
<keyword evidence="5 8" id="KW-0812">Transmembrane</keyword>
<dbReference type="PANTHER" id="PTHR30269">
    <property type="entry name" value="TRANSMEMBRANE PROTEIN YFCA"/>
    <property type="match status" value="1"/>
</dbReference>
<comment type="subcellular location">
    <subcellularLocation>
        <location evidence="1 8">Cell membrane</location>
        <topology evidence="1 8">Multi-pass membrane protein</topology>
    </subcellularLocation>
</comment>
<feature type="transmembrane region" description="Helical" evidence="8">
    <location>
        <begin position="153"/>
        <end position="181"/>
    </location>
</feature>
<evidence type="ECO:0000313" key="9">
    <source>
        <dbReference type="EMBL" id="EFB76582.1"/>
    </source>
</evidence>
<keyword evidence="4 8" id="KW-1003">Cell membrane</keyword>
<evidence type="ECO:0000256" key="4">
    <source>
        <dbReference type="ARBA" id="ARBA00022475"/>
    </source>
</evidence>
<evidence type="ECO:0000256" key="7">
    <source>
        <dbReference type="ARBA" id="ARBA00023136"/>
    </source>
</evidence>
<dbReference type="eggNOG" id="COG0730">
    <property type="taxonomic scope" value="Bacteria"/>
</dbReference>
<dbReference type="OrthoDB" id="554695at2"/>
<evidence type="ECO:0000256" key="2">
    <source>
        <dbReference type="ARBA" id="ARBA00009142"/>
    </source>
</evidence>
<keyword evidence="7 8" id="KW-0472">Membrane</keyword>
<dbReference type="PANTHER" id="PTHR30269:SF0">
    <property type="entry name" value="MEMBRANE TRANSPORTER PROTEIN YFCA-RELATED"/>
    <property type="match status" value="1"/>
</dbReference>
<dbReference type="InterPro" id="IPR002781">
    <property type="entry name" value="TM_pro_TauE-like"/>
</dbReference>
<dbReference type="Proteomes" id="UP000003438">
    <property type="component" value="Unassembled WGS sequence"/>
</dbReference>